<dbReference type="EMBL" id="JACJTU010000020">
    <property type="protein sequence ID" value="MBD2736273.1"/>
    <property type="molecule type" value="Genomic_DNA"/>
</dbReference>
<dbReference type="Pfam" id="PF02894">
    <property type="entry name" value="GFO_IDH_MocA_C"/>
    <property type="match status" value="1"/>
</dbReference>
<organism evidence="4 5">
    <name type="scientific">Nostoc paludosum FACHB-159</name>
    <dbReference type="NCBI Taxonomy" id="2692908"/>
    <lineage>
        <taxon>Bacteria</taxon>
        <taxon>Bacillati</taxon>
        <taxon>Cyanobacteriota</taxon>
        <taxon>Cyanophyceae</taxon>
        <taxon>Nostocales</taxon>
        <taxon>Nostocaceae</taxon>
        <taxon>Nostoc</taxon>
    </lineage>
</organism>
<sequence length="352" mass="39028">MPKKPELVSIVYNSEASLEKATVRVGLVGTGYAAKFRAEALLNDGRMGEGQAARSHLVAVVGHTPEKTQSFAREYEIEALSSWKELVERSDIDLVVISTVNRDHGAIARAALTNGKHVIVEYPLSLDVAEAEELIALAKAQQKLLHVEHLELLGGVHQALKQNLAKIGEVFYVRYSTVNPQNPAPRKWTYNHELFGFPLIGALSRLHRLTDLFGKVFTVNCHQRYWETESEYYQACLCTSELCFNSGLLAQVVYGKGETIWQSERKFEVHGENGALIFDGDTGVFIQPGETTPIEVGPRRGLFAKDTIMVLDHLFDGTPLYVTPEESLYTLKVADAAQRAALSGLTIFVKDI</sequence>
<dbReference type="Gene3D" id="3.30.360.10">
    <property type="entry name" value="Dihydrodipicolinate Reductase, domain 2"/>
    <property type="match status" value="1"/>
</dbReference>
<comment type="caution">
    <text evidence="4">The sequence shown here is derived from an EMBL/GenBank/DDBJ whole genome shotgun (WGS) entry which is preliminary data.</text>
</comment>
<dbReference type="InterPro" id="IPR000683">
    <property type="entry name" value="Gfo/Idh/MocA-like_OxRdtase_N"/>
</dbReference>
<protein>
    <submittedName>
        <fullName evidence="4">Gfo/Idh/MocA family oxidoreductase</fullName>
    </submittedName>
</protein>
<evidence type="ECO:0000313" key="4">
    <source>
        <dbReference type="EMBL" id="MBD2736273.1"/>
    </source>
</evidence>
<dbReference type="SUPFAM" id="SSF51735">
    <property type="entry name" value="NAD(P)-binding Rossmann-fold domains"/>
    <property type="match status" value="1"/>
</dbReference>
<gene>
    <name evidence="4" type="ORF">H6H03_20640</name>
</gene>
<dbReference type="Proteomes" id="UP000637383">
    <property type="component" value="Unassembled WGS sequence"/>
</dbReference>
<feature type="domain" description="Gfo/Idh/MocA-like oxidoreductase N-terminal" evidence="2">
    <location>
        <begin position="23"/>
        <end position="149"/>
    </location>
</feature>
<name>A0ABR8K9U6_9NOSO</name>
<reference evidence="4 5" key="1">
    <citation type="journal article" date="2020" name="ISME J.">
        <title>Comparative genomics reveals insights into cyanobacterial evolution and habitat adaptation.</title>
        <authorList>
            <person name="Chen M.Y."/>
            <person name="Teng W.K."/>
            <person name="Zhao L."/>
            <person name="Hu C.X."/>
            <person name="Zhou Y.K."/>
            <person name="Han B.P."/>
            <person name="Song L.R."/>
            <person name="Shu W.S."/>
        </authorList>
    </citation>
    <scope>NUCLEOTIDE SEQUENCE [LARGE SCALE GENOMIC DNA]</scope>
    <source>
        <strain evidence="4 5">FACHB-159</strain>
    </source>
</reference>
<dbReference type="PANTHER" id="PTHR43377:SF10">
    <property type="entry name" value="BILIVERDIN REDUCTASE"/>
    <property type="match status" value="1"/>
</dbReference>
<dbReference type="Gene3D" id="3.40.50.720">
    <property type="entry name" value="NAD(P)-binding Rossmann-like Domain"/>
    <property type="match status" value="1"/>
</dbReference>
<dbReference type="PANTHER" id="PTHR43377">
    <property type="entry name" value="BILIVERDIN REDUCTASE A"/>
    <property type="match status" value="1"/>
</dbReference>
<feature type="domain" description="Gfo/Idh/MocA-like oxidoreductase C-terminal" evidence="3">
    <location>
        <begin position="166"/>
        <end position="343"/>
    </location>
</feature>
<dbReference type="Pfam" id="PF01408">
    <property type="entry name" value="GFO_IDH_MocA"/>
    <property type="match status" value="1"/>
</dbReference>
<dbReference type="RefSeq" id="WP_190956920.1">
    <property type="nucleotide sequence ID" value="NZ_JACJTU010000020.1"/>
</dbReference>
<evidence type="ECO:0000259" key="2">
    <source>
        <dbReference type="Pfam" id="PF01408"/>
    </source>
</evidence>
<evidence type="ECO:0000256" key="1">
    <source>
        <dbReference type="ARBA" id="ARBA00010928"/>
    </source>
</evidence>
<evidence type="ECO:0000313" key="5">
    <source>
        <dbReference type="Proteomes" id="UP000637383"/>
    </source>
</evidence>
<keyword evidence="5" id="KW-1185">Reference proteome</keyword>
<comment type="similarity">
    <text evidence="1">Belongs to the Gfo/Idh/MocA family.</text>
</comment>
<dbReference type="InterPro" id="IPR051450">
    <property type="entry name" value="Gfo/Idh/MocA_Oxidoreductases"/>
</dbReference>
<dbReference type="InterPro" id="IPR004104">
    <property type="entry name" value="Gfo/Idh/MocA-like_OxRdtase_C"/>
</dbReference>
<accession>A0ABR8K9U6</accession>
<proteinExistence type="inferred from homology"/>
<dbReference type="InterPro" id="IPR036291">
    <property type="entry name" value="NAD(P)-bd_dom_sf"/>
</dbReference>
<evidence type="ECO:0000259" key="3">
    <source>
        <dbReference type="Pfam" id="PF02894"/>
    </source>
</evidence>